<dbReference type="RefSeq" id="WP_033681437.1">
    <property type="nucleotide sequence ID" value="NZ_CAMIAG010000005.1"/>
</dbReference>
<evidence type="ECO:0000313" key="2">
    <source>
        <dbReference type="Proteomes" id="UP000028093"/>
    </source>
</evidence>
<reference evidence="1 2" key="1">
    <citation type="submission" date="2014-05" db="EMBL/GenBank/DDBJ databases">
        <authorList>
            <person name="Daugherty S.C."/>
            <person name="Tallon L.J."/>
            <person name="Sadzewicz L."/>
            <person name="Kilian M."/>
            <person name="Tettelin H."/>
        </authorList>
    </citation>
    <scope>NUCLEOTIDE SEQUENCE [LARGE SCALE GENOMIC DNA]</scope>
    <source>
        <strain evidence="1 2">SK1126</strain>
    </source>
</reference>
<evidence type="ECO:0000313" key="1">
    <source>
        <dbReference type="EMBL" id="KEQ32638.1"/>
    </source>
</evidence>
<protein>
    <submittedName>
        <fullName evidence="1">Uncharacterized protein</fullName>
    </submittedName>
</protein>
<proteinExistence type="predicted"/>
<organism evidence="1 2">
    <name type="scientific">Streptococcus mitis</name>
    <dbReference type="NCBI Taxonomy" id="28037"/>
    <lineage>
        <taxon>Bacteria</taxon>
        <taxon>Bacillati</taxon>
        <taxon>Bacillota</taxon>
        <taxon>Bacilli</taxon>
        <taxon>Lactobacillales</taxon>
        <taxon>Streptococcaceae</taxon>
        <taxon>Streptococcus</taxon>
        <taxon>Streptococcus mitis group</taxon>
    </lineage>
</organism>
<sequence>MLELGEYATYKEFGLELINCLEHSGFSASIKEGEEAKSRILITPQDITLIFYGYKATNEKTKKRLKRNSYDCLVRFKEEDVSFITICKEIIEKCHIEKFPVKLIKNIVYIVLRSISQRPLTTIESTISDYLLIENQLIRINNPLYNDRYLSSEEIDNGIKELRSVLDSLNDVGKFSLQEIINIISYIAIIEEFNYPKLEGDTKYRGRSDCFGRYIEVLFGDIDELSRHISEQSFSVGAHFIHDQRYQDYYLTKYIEMDRLELNNQGEYF</sequence>
<accession>A0A081PPL5</accession>
<dbReference type="AlphaFoldDB" id="A0A081PPL5"/>
<name>A0A081PPL5_STRMT</name>
<comment type="caution">
    <text evidence="1">The sequence shown here is derived from an EMBL/GenBank/DDBJ whole genome shotgun (WGS) entry which is preliminary data.</text>
</comment>
<dbReference type="Proteomes" id="UP000028093">
    <property type="component" value="Unassembled WGS sequence"/>
</dbReference>
<dbReference type="PATRIC" id="fig|28037.99.peg.469"/>
<dbReference type="EMBL" id="JPFT01000005">
    <property type="protein sequence ID" value="KEQ32638.1"/>
    <property type="molecule type" value="Genomic_DNA"/>
</dbReference>
<gene>
    <name evidence="1" type="ORF">SK1126_0539</name>
</gene>